<name>A0ABU6Z089_9FABA</name>
<evidence type="ECO:0000313" key="3">
    <source>
        <dbReference type="Proteomes" id="UP001341840"/>
    </source>
</evidence>
<evidence type="ECO:0000256" key="1">
    <source>
        <dbReference type="SAM" id="MobiDB-lite"/>
    </source>
</evidence>
<reference evidence="2 3" key="1">
    <citation type="journal article" date="2023" name="Plants (Basel)">
        <title>Bridging the Gap: Combining Genomics and Transcriptomics Approaches to Understand Stylosanthes scabra, an Orphan Legume from the Brazilian Caatinga.</title>
        <authorList>
            <person name="Ferreira-Neto J.R.C."/>
            <person name="da Silva M.D."/>
            <person name="Binneck E."/>
            <person name="de Melo N.F."/>
            <person name="da Silva R.H."/>
            <person name="de Melo A.L.T.M."/>
            <person name="Pandolfi V."/>
            <person name="Bustamante F.O."/>
            <person name="Brasileiro-Vidal A.C."/>
            <person name="Benko-Iseppon A.M."/>
        </authorList>
    </citation>
    <scope>NUCLEOTIDE SEQUENCE [LARGE SCALE GENOMIC DNA]</scope>
    <source>
        <tissue evidence="2">Leaves</tissue>
    </source>
</reference>
<feature type="non-terminal residue" evidence="2">
    <location>
        <position position="1"/>
    </location>
</feature>
<keyword evidence="3" id="KW-1185">Reference proteome</keyword>
<evidence type="ECO:0000313" key="2">
    <source>
        <dbReference type="EMBL" id="MED6214223.1"/>
    </source>
</evidence>
<proteinExistence type="predicted"/>
<sequence length="130" mass="14894">NNKKIQSQIQINQSNKKNNNSKSKNSQFNVKTKRAEEDGEEIRTVAWEKIVEAKAGSLILELEIRGAGSSAEDGPTVETTRRTLVAFAYEDVTVETGVVKVRCGRLFCCEFKKFVKKKKKKKKKKKMWQR</sequence>
<dbReference type="EMBL" id="JASCZI010244532">
    <property type="protein sequence ID" value="MED6214223.1"/>
    <property type="molecule type" value="Genomic_DNA"/>
</dbReference>
<accession>A0ABU6Z089</accession>
<feature type="compositionally biased region" description="Low complexity" evidence="1">
    <location>
        <begin position="1"/>
        <end position="27"/>
    </location>
</feature>
<comment type="caution">
    <text evidence="2">The sequence shown here is derived from an EMBL/GenBank/DDBJ whole genome shotgun (WGS) entry which is preliminary data.</text>
</comment>
<dbReference type="Proteomes" id="UP001341840">
    <property type="component" value="Unassembled WGS sequence"/>
</dbReference>
<organism evidence="2 3">
    <name type="scientific">Stylosanthes scabra</name>
    <dbReference type="NCBI Taxonomy" id="79078"/>
    <lineage>
        <taxon>Eukaryota</taxon>
        <taxon>Viridiplantae</taxon>
        <taxon>Streptophyta</taxon>
        <taxon>Embryophyta</taxon>
        <taxon>Tracheophyta</taxon>
        <taxon>Spermatophyta</taxon>
        <taxon>Magnoliopsida</taxon>
        <taxon>eudicotyledons</taxon>
        <taxon>Gunneridae</taxon>
        <taxon>Pentapetalae</taxon>
        <taxon>rosids</taxon>
        <taxon>fabids</taxon>
        <taxon>Fabales</taxon>
        <taxon>Fabaceae</taxon>
        <taxon>Papilionoideae</taxon>
        <taxon>50 kb inversion clade</taxon>
        <taxon>dalbergioids sensu lato</taxon>
        <taxon>Dalbergieae</taxon>
        <taxon>Pterocarpus clade</taxon>
        <taxon>Stylosanthes</taxon>
    </lineage>
</organism>
<gene>
    <name evidence="2" type="ORF">PIB30_100881</name>
</gene>
<feature type="region of interest" description="Disordered" evidence="1">
    <location>
        <begin position="1"/>
        <end position="38"/>
    </location>
</feature>
<protein>
    <submittedName>
        <fullName evidence="2">Uncharacterized protein</fullName>
    </submittedName>
</protein>